<dbReference type="AlphaFoldDB" id="A0A4R1QPD7"/>
<keyword evidence="1" id="KW-0472">Membrane</keyword>
<name>A0A4R1QPD7_9BACL</name>
<dbReference type="InterPro" id="IPR025418">
    <property type="entry name" value="YrhC-like"/>
</dbReference>
<comment type="caution">
    <text evidence="2">The sequence shown here is derived from an EMBL/GenBank/DDBJ whole genome shotgun (WGS) entry which is preliminary data.</text>
</comment>
<feature type="transmembrane region" description="Helical" evidence="1">
    <location>
        <begin position="46"/>
        <end position="64"/>
    </location>
</feature>
<proteinExistence type="predicted"/>
<keyword evidence="1" id="KW-0812">Transmembrane</keyword>
<sequence>MSEKEKKDLRDKANDYQTYSVVLLALSALLYLGTIIPGALAAEQKPFVLIIVGLFLGVSLYFLNRSFTYVRVLKDEDDSMTL</sequence>
<organism evidence="2 3">
    <name type="scientific">Thermolongibacillus altinsuensis</name>
    <dbReference type="NCBI Taxonomy" id="575256"/>
    <lineage>
        <taxon>Bacteria</taxon>
        <taxon>Bacillati</taxon>
        <taxon>Bacillota</taxon>
        <taxon>Bacilli</taxon>
        <taxon>Bacillales</taxon>
        <taxon>Anoxybacillaceae</taxon>
        <taxon>Thermolongibacillus</taxon>
    </lineage>
</organism>
<keyword evidence="3" id="KW-1185">Reference proteome</keyword>
<dbReference type="Proteomes" id="UP000295658">
    <property type="component" value="Unassembled WGS sequence"/>
</dbReference>
<reference evidence="2 3" key="1">
    <citation type="submission" date="2019-03" db="EMBL/GenBank/DDBJ databases">
        <title>Genomic Encyclopedia of Type Strains, Phase IV (KMG-IV): sequencing the most valuable type-strain genomes for metagenomic binning, comparative biology and taxonomic classification.</title>
        <authorList>
            <person name="Goeker M."/>
        </authorList>
    </citation>
    <scope>NUCLEOTIDE SEQUENCE [LARGE SCALE GENOMIC DNA]</scope>
    <source>
        <strain evidence="2 3">DSM 24979</strain>
    </source>
</reference>
<keyword evidence="1" id="KW-1133">Transmembrane helix</keyword>
<gene>
    <name evidence="2" type="ORF">EDD69_103256</name>
</gene>
<evidence type="ECO:0000256" key="1">
    <source>
        <dbReference type="SAM" id="Phobius"/>
    </source>
</evidence>
<dbReference type="EMBL" id="SLUL01000003">
    <property type="protein sequence ID" value="TCL52007.1"/>
    <property type="molecule type" value="Genomic_DNA"/>
</dbReference>
<accession>A0A4R1QPD7</accession>
<dbReference type="Pfam" id="PF14143">
    <property type="entry name" value="YrhC"/>
    <property type="match status" value="1"/>
</dbReference>
<dbReference type="RefSeq" id="WP_132947698.1">
    <property type="nucleotide sequence ID" value="NZ_SLUL01000003.1"/>
</dbReference>
<dbReference type="OrthoDB" id="2696992at2"/>
<evidence type="ECO:0000313" key="2">
    <source>
        <dbReference type="EMBL" id="TCL52007.1"/>
    </source>
</evidence>
<feature type="transmembrane region" description="Helical" evidence="1">
    <location>
        <begin position="21"/>
        <end position="40"/>
    </location>
</feature>
<evidence type="ECO:0000313" key="3">
    <source>
        <dbReference type="Proteomes" id="UP000295658"/>
    </source>
</evidence>
<protein>
    <submittedName>
        <fullName evidence="2">YrhC-like protein</fullName>
    </submittedName>
</protein>